<evidence type="ECO:0000313" key="2">
    <source>
        <dbReference type="Proteomes" id="UP000826540"/>
    </source>
</evidence>
<gene>
    <name evidence="1" type="ORF">K2F26_08150</name>
</gene>
<sequence length="61" mass="7311">MLKTASGLLKILYPHLQLTLQDYQRDCLEPAREIRQQIRNILYNLDDEFKPYGKEIYVDVK</sequence>
<name>A0ABX8X6I9_9CYAN</name>
<evidence type="ECO:0000313" key="1">
    <source>
        <dbReference type="EMBL" id="QYX34141.1"/>
    </source>
</evidence>
<protein>
    <submittedName>
        <fullName evidence="1">Uncharacterized protein</fullName>
    </submittedName>
</protein>
<accession>A0ABX8X6I9</accession>
<proteinExistence type="predicted"/>
<dbReference type="InterPro" id="IPR014061">
    <property type="entry name" value="BrxL-like"/>
</dbReference>
<keyword evidence="2" id="KW-1185">Reference proteome</keyword>
<organism evidence="1 2">
    <name type="scientific">Sphaerospermopsis torques-reginae ITEP-024</name>
    <dbReference type="NCBI Taxonomy" id="984208"/>
    <lineage>
        <taxon>Bacteria</taxon>
        <taxon>Bacillati</taxon>
        <taxon>Cyanobacteriota</taxon>
        <taxon>Cyanophyceae</taxon>
        <taxon>Nostocales</taxon>
        <taxon>Aphanizomenonaceae</taxon>
        <taxon>Sphaerospermopsis</taxon>
        <taxon>Sphaerospermopsis torques-reginae</taxon>
    </lineage>
</organism>
<reference evidence="1 2" key="1">
    <citation type="journal article" date="2022" name="J. Am. Chem. Soc.">
        <title>Biosynthesis of Guanitoxin Enables Global Environmental Detection in Freshwater Cyanobacteria.</title>
        <authorList>
            <person name="Lima S.T."/>
            <person name="Fallon T.R."/>
            <person name="Cordoza J.L."/>
            <person name="Chekan J.R."/>
            <person name="Delbaje E."/>
            <person name="Hopiavuori A.R."/>
            <person name="Alvarenga D.O."/>
            <person name="Wood S.M."/>
            <person name="Luhavaya H."/>
            <person name="Baumgartner J.T."/>
            <person name="Dorr F.A."/>
            <person name="Etchegaray A."/>
            <person name="Pinto E."/>
            <person name="McKinnie S.M.K."/>
            <person name="Fiore M.F."/>
            <person name="Moore B.S."/>
        </authorList>
    </citation>
    <scope>NUCLEOTIDE SEQUENCE [LARGE SCALE GENOMIC DNA]</scope>
    <source>
        <strain evidence="1 2">ITEP-024</strain>
    </source>
</reference>
<dbReference type="Pfam" id="PF13337">
    <property type="entry name" value="BrxL_ATPase"/>
    <property type="match status" value="1"/>
</dbReference>
<dbReference type="EMBL" id="CP080598">
    <property type="protein sequence ID" value="QYX34141.1"/>
    <property type="molecule type" value="Genomic_DNA"/>
</dbReference>
<dbReference type="Proteomes" id="UP000826540">
    <property type="component" value="Chromosome"/>
</dbReference>